<keyword evidence="5" id="KW-1185">Reference proteome</keyword>
<evidence type="ECO:0000256" key="1">
    <source>
        <dbReference type="ARBA" id="ARBA00007884"/>
    </source>
</evidence>
<evidence type="ECO:0000313" key="4">
    <source>
        <dbReference type="EMBL" id="OUL56480.1"/>
    </source>
</evidence>
<feature type="signal peptide" evidence="2">
    <location>
        <begin position="1"/>
        <end position="21"/>
    </location>
</feature>
<feature type="domain" description="NADH:ubiquinone oxidoreductase intermediate-associated protein 30" evidence="3">
    <location>
        <begin position="27"/>
        <end position="169"/>
    </location>
</feature>
<dbReference type="Proteomes" id="UP000194841">
    <property type="component" value="Unassembled WGS sequence"/>
</dbReference>
<dbReference type="AlphaFoldDB" id="A0A244CLI9"/>
<protein>
    <submittedName>
        <fullName evidence="4">CIA30 family protein</fullName>
    </submittedName>
</protein>
<dbReference type="InterPro" id="IPR013857">
    <property type="entry name" value="NADH-UbQ_OxRdtase-assoc_prot30"/>
</dbReference>
<evidence type="ECO:0000313" key="5">
    <source>
        <dbReference type="Proteomes" id="UP000194841"/>
    </source>
</evidence>
<organism evidence="4 5">
    <name type="scientific">Pseudoalteromonas ulvae</name>
    <dbReference type="NCBI Taxonomy" id="107327"/>
    <lineage>
        <taxon>Bacteria</taxon>
        <taxon>Pseudomonadati</taxon>
        <taxon>Pseudomonadota</taxon>
        <taxon>Gammaproteobacteria</taxon>
        <taxon>Alteromonadales</taxon>
        <taxon>Pseudoalteromonadaceae</taxon>
        <taxon>Pseudoalteromonas</taxon>
    </lineage>
</organism>
<dbReference type="Pfam" id="PF08547">
    <property type="entry name" value="CIA30"/>
    <property type="match status" value="1"/>
</dbReference>
<feature type="chain" id="PRO_5013100151" evidence="2">
    <location>
        <begin position="22"/>
        <end position="178"/>
    </location>
</feature>
<accession>A0A244CLI9</accession>
<name>A0A244CLI9_PSEDV</name>
<dbReference type="OrthoDB" id="442188at2"/>
<dbReference type="PANTHER" id="PTHR13194">
    <property type="entry name" value="COMPLEX I INTERMEDIATE-ASSOCIATED PROTEIN 30"/>
    <property type="match status" value="1"/>
</dbReference>
<proteinExistence type="inferred from homology"/>
<dbReference type="EMBL" id="MWPV01000006">
    <property type="protein sequence ID" value="OUL56480.1"/>
    <property type="molecule type" value="Genomic_DNA"/>
</dbReference>
<comment type="similarity">
    <text evidence="1">Belongs to the CIA30 family.</text>
</comment>
<reference evidence="4 5" key="1">
    <citation type="submission" date="2017-02" db="EMBL/GenBank/DDBJ databases">
        <title>Pseudoalteromonas ulvae TC14 Genome.</title>
        <authorList>
            <person name="Molmeret M."/>
        </authorList>
    </citation>
    <scope>NUCLEOTIDE SEQUENCE [LARGE SCALE GENOMIC DNA]</scope>
    <source>
        <strain evidence="4">TC14</strain>
    </source>
</reference>
<comment type="caution">
    <text evidence="4">The sequence shown here is derived from an EMBL/GenBank/DDBJ whole genome shotgun (WGS) entry which is preliminary data.</text>
</comment>
<dbReference type="InterPro" id="IPR039131">
    <property type="entry name" value="NDUFAF1"/>
</dbReference>
<evidence type="ECO:0000259" key="3">
    <source>
        <dbReference type="Pfam" id="PF08547"/>
    </source>
</evidence>
<dbReference type="PANTHER" id="PTHR13194:SF19">
    <property type="entry name" value="NAD(P)-BINDING ROSSMANN-FOLD SUPERFAMILY PROTEIN"/>
    <property type="match status" value="1"/>
</dbReference>
<dbReference type="SUPFAM" id="SSF49785">
    <property type="entry name" value="Galactose-binding domain-like"/>
    <property type="match status" value="1"/>
</dbReference>
<evidence type="ECO:0000256" key="2">
    <source>
        <dbReference type="SAM" id="SignalP"/>
    </source>
</evidence>
<gene>
    <name evidence="4" type="ORF">B1199_17615</name>
</gene>
<keyword evidence="2" id="KW-0732">Signal</keyword>
<sequence length="178" mass="19656">MTQPQRVLCSTLLLTALPSLAIDLTQLQWTVVNDTVMGGRSDSTLRLRDGVVMFSGEVSLANNGGFASVRAPYTTAAGGAKALYLTVTGDGKRYQLRLRVDQYLDGPAFVYSFQTQANQQQTWVISEQDFTLQFRARKVSSDYQLNFSDVRAIGFMISAKQAGPFQLGINELLFVEQV</sequence>
<dbReference type="InterPro" id="IPR008979">
    <property type="entry name" value="Galactose-bd-like_sf"/>
</dbReference>
<dbReference type="RefSeq" id="WP_086745451.1">
    <property type="nucleotide sequence ID" value="NZ_MWPV01000006.1"/>
</dbReference>